<dbReference type="CDD" id="cd02517">
    <property type="entry name" value="CMP-KDO-Synthetase"/>
    <property type="match status" value="1"/>
</dbReference>
<sequence length="245" mass="27207">MENVEKLGIIPARYASTRFPGKPLALIHGVPMIERVYRQAEKSDLDKILVATDDERIADCVKSFHGNVVMTSPDLSSGTDRCRAAIIESGIKANLVVNIQGDEPLIDPGQINTVLRLLSGHAVNIATLISPALGKEEIENMNRVKVVTDINGKALYFSRLPIPFSRNIGENISKYHIHLGIYGFNASTLLELGELNTGLLEQLESLEQLRWLENGYTIYTAKTSERADSVDTPEDLENIEKKYFL</sequence>
<gene>
    <name evidence="5 6" type="primary">kdsB</name>
    <name evidence="6" type="ORF">G3O08_00205</name>
</gene>
<comment type="subcellular location">
    <subcellularLocation>
        <location evidence="5">Cytoplasm</location>
    </subcellularLocation>
    <subcellularLocation>
        <location evidence="1">Membrane</location>
    </subcellularLocation>
</comment>
<organism evidence="6 7">
    <name type="scientific">Cryomorpha ignava</name>
    <dbReference type="NCBI Taxonomy" id="101383"/>
    <lineage>
        <taxon>Bacteria</taxon>
        <taxon>Pseudomonadati</taxon>
        <taxon>Bacteroidota</taxon>
        <taxon>Flavobacteriia</taxon>
        <taxon>Flavobacteriales</taxon>
        <taxon>Cryomorphaceae</taxon>
        <taxon>Cryomorpha</taxon>
    </lineage>
</organism>
<evidence type="ECO:0000313" key="6">
    <source>
        <dbReference type="EMBL" id="NEN21924.1"/>
    </source>
</evidence>
<reference evidence="6 7" key="1">
    <citation type="submission" date="2020-02" db="EMBL/GenBank/DDBJ databases">
        <title>Out from the shadows clarifying the taxonomy of the family Cryomorphaceae and related taxa by utilizing the GTDB taxonomic framework.</title>
        <authorList>
            <person name="Bowman J.P."/>
        </authorList>
    </citation>
    <scope>NUCLEOTIDE SEQUENCE [LARGE SCALE GENOMIC DNA]</scope>
    <source>
        <strain evidence="6 7">QSSC 1-22</strain>
    </source>
</reference>
<evidence type="ECO:0000256" key="5">
    <source>
        <dbReference type="HAMAP-Rule" id="MF_00057"/>
    </source>
</evidence>
<keyword evidence="2 5" id="KW-0808">Transferase</keyword>
<evidence type="ECO:0000256" key="4">
    <source>
        <dbReference type="ARBA" id="ARBA00022985"/>
    </source>
</evidence>
<keyword evidence="3 5" id="KW-0548">Nucleotidyltransferase</keyword>
<comment type="function">
    <text evidence="5">Activates KDO (a required 8-carbon sugar) for incorporation into bacterial lipopolysaccharide in Gram-negative bacteria.</text>
</comment>
<dbReference type="NCBIfam" id="NF003950">
    <property type="entry name" value="PRK05450.1-3"/>
    <property type="match status" value="1"/>
</dbReference>
<keyword evidence="5" id="KW-0963">Cytoplasm</keyword>
<dbReference type="InterPro" id="IPR004528">
    <property type="entry name" value="KdsB"/>
</dbReference>
<dbReference type="Pfam" id="PF02348">
    <property type="entry name" value="CTP_transf_3"/>
    <property type="match status" value="1"/>
</dbReference>
<evidence type="ECO:0000256" key="1">
    <source>
        <dbReference type="ARBA" id="ARBA00004370"/>
    </source>
</evidence>
<protein>
    <recommendedName>
        <fullName evidence="5">3-deoxy-manno-octulosonate cytidylyltransferase</fullName>
        <ecNumber evidence="5">2.7.7.38</ecNumber>
    </recommendedName>
    <alternativeName>
        <fullName evidence="5">CMP-2-keto-3-deoxyoctulosonic acid synthase</fullName>
        <shortName evidence="5">CKS</shortName>
        <shortName evidence="5">CMP-KDO synthase</shortName>
    </alternativeName>
</protein>
<dbReference type="EC" id="2.7.7.38" evidence="5"/>
<dbReference type="EMBL" id="JAAGVY010000001">
    <property type="protein sequence ID" value="NEN21924.1"/>
    <property type="molecule type" value="Genomic_DNA"/>
</dbReference>
<dbReference type="InterPro" id="IPR003329">
    <property type="entry name" value="Cytidylyl_trans"/>
</dbReference>
<dbReference type="Gene3D" id="3.90.550.10">
    <property type="entry name" value="Spore Coat Polysaccharide Biosynthesis Protein SpsA, Chain A"/>
    <property type="match status" value="1"/>
</dbReference>
<accession>A0A7K3WKA5</accession>
<dbReference type="Proteomes" id="UP000486602">
    <property type="component" value="Unassembled WGS sequence"/>
</dbReference>
<name>A0A7K3WKA5_9FLAO</name>
<dbReference type="RefSeq" id="WP_163282650.1">
    <property type="nucleotide sequence ID" value="NZ_JAAGVY010000001.1"/>
</dbReference>
<dbReference type="AlphaFoldDB" id="A0A7K3WKA5"/>
<dbReference type="FunFam" id="3.90.550.10:FF:000011">
    <property type="entry name" value="3-deoxy-manno-octulosonate cytidylyltransferase"/>
    <property type="match status" value="1"/>
</dbReference>
<evidence type="ECO:0000256" key="2">
    <source>
        <dbReference type="ARBA" id="ARBA00022679"/>
    </source>
</evidence>
<comment type="catalytic activity">
    <reaction evidence="5">
        <text>3-deoxy-alpha-D-manno-oct-2-ulosonate + CTP = CMP-3-deoxy-beta-D-manno-octulosonate + diphosphate</text>
        <dbReference type="Rhea" id="RHEA:23448"/>
        <dbReference type="ChEBI" id="CHEBI:33019"/>
        <dbReference type="ChEBI" id="CHEBI:37563"/>
        <dbReference type="ChEBI" id="CHEBI:85986"/>
        <dbReference type="ChEBI" id="CHEBI:85987"/>
        <dbReference type="EC" id="2.7.7.38"/>
    </reaction>
</comment>
<dbReference type="GO" id="GO:0008690">
    <property type="term" value="F:3-deoxy-manno-octulosonate cytidylyltransferase activity"/>
    <property type="evidence" value="ECO:0007669"/>
    <property type="project" value="UniProtKB-UniRule"/>
</dbReference>
<dbReference type="PANTHER" id="PTHR42866:SF2">
    <property type="entry name" value="3-DEOXY-MANNO-OCTULOSONATE CYTIDYLYLTRANSFERASE, MITOCHONDRIAL"/>
    <property type="match status" value="1"/>
</dbReference>
<dbReference type="NCBIfam" id="TIGR00466">
    <property type="entry name" value="kdsB"/>
    <property type="match status" value="1"/>
</dbReference>
<dbReference type="NCBIfam" id="NF009905">
    <property type="entry name" value="PRK13368.1"/>
    <property type="match status" value="1"/>
</dbReference>
<comment type="pathway">
    <text evidence="5">Nucleotide-sugar biosynthesis; CMP-3-deoxy-D-manno-octulosonate biosynthesis; CMP-3-deoxy-D-manno-octulosonate from 3-deoxy-D-manno-octulosonate and CTP: step 1/1.</text>
</comment>
<evidence type="ECO:0000313" key="7">
    <source>
        <dbReference type="Proteomes" id="UP000486602"/>
    </source>
</evidence>
<comment type="caution">
    <text evidence="6">The sequence shown here is derived from an EMBL/GenBank/DDBJ whole genome shotgun (WGS) entry which is preliminary data.</text>
</comment>
<evidence type="ECO:0000256" key="3">
    <source>
        <dbReference type="ARBA" id="ARBA00022695"/>
    </source>
</evidence>
<dbReference type="NCBIfam" id="NF003952">
    <property type="entry name" value="PRK05450.1-5"/>
    <property type="match status" value="1"/>
</dbReference>
<keyword evidence="4 5" id="KW-0448">Lipopolysaccharide biosynthesis</keyword>
<proteinExistence type="inferred from homology"/>
<dbReference type="SUPFAM" id="SSF53448">
    <property type="entry name" value="Nucleotide-diphospho-sugar transferases"/>
    <property type="match status" value="1"/>
</dbReference>
<dbReference type="GO" id="GO:0009103">
    <property type="term" value="P:lipopolysaccharide biosynthetic process"/>
    <property type="evidence" value="ECO:0007669"/>
    <property type="project" value="UniProtKB-UniRule"/>
</dbReference>
<dbReference type="UniPathway" id="UPA00358">
    <property type="reaction ID" value="UER00476"/>
</dbReference>
<dbReference type="GO" id="GO:0033468">
    <property type="term" value="P:CMP-keto-3-deoxy-D-manno-octulosonic acid biosynthetic process"/>
    <property type="evidence" value="ECO:0007669"/>
    <property type="project" value="UniProtKB-UniRule"/>
</dbReference>
<dbReference type="HAMAP" id="MF_00057">
    <property type="entry name" value="KdsB"/>
    <property type="match status" value="1"/>
</dbReference>
<comment type="similarity">
    <text evidence="5">Belongs to the KdsB family.</text>
</comment>
<keyword evidence="7" id="KW-1185">Reference proteome</keyword>
<dbReference type="GO" id="GO:0005829">
    <property type="term" value="C:cytosol"/>
    <property type="evidence" value="ECO:0007669"/>
    <property type="project" value="TreeGrafter"/>
</dbReference>
<dbReference type="InterPro" id="IPR029044">
    <property type="entry name" value="Nucleotide-diphossugar_trans"/>
</dbReference>
<dbReference type="PANTHER" id="PTHR42866">
    <property type="entry name" value="3-DEOXY-MANNO-OCTULOSONATE CYTIDYLYLTRANSFERASE"/>
    <property type="match status" value="1"/>
</dbReference>
<dbReference type="GO" id="GO:0016020">
    <property type="term" value="C:membrane"/>
    <property type="evidence" value="ECO:0007669"/>
    <property type="project" value="UniProtKB-SubCell"/>
</dbReference>